<proteinExistence type="predicted"/>
<dbReference type="Gene3D" id="3.40.50.300">
    <property type="entry name" value="P-loop containing nucleotide triphosphate hydrolases"/>
    <property type="match status" value="1"/>
</dbReference>
<dbReference type="EMBL" id="JAINZZ010000061">
    <property type="protein sequence ID" value="MBY8882033.1"/>
    <property type="molecule type" value="Genomic_DNA"/>
</dbReference>
<comment type="caution">
    <text evidence="1">The sequence shown here is derived from an EMBL/GenBank/DDBJ whole genome shotgun (WGS) entry which is preliminary data.</text>
</comment>
<gene>
    <name evidence="1" type="ORF">K7862_31015</name>
</gene>
<keyword evidence="2" id="KW-1185">Reference proteome</keyword>
<dbReference type="RefSeq" id="WP_222968175.1">
    <property type="nucleotide sequence ID" value="NZ_JAINZZ010000061.1"/>
</dbReference>
<reference evidence="1 2" key="1">
    <citation type="submission" date="2021-08" db="EMBL/GenBank/DDBJ databases">
        <title>WGS of actinomycetes from Thailand.</title>
        <authorList>
            <person name="Thawai C."/>
        </authorList>
    </citation>
    <scope>NUCLEOTIDE SEQUENCE [LARGE SCALE GENOMIC DNA]</scope>
    <source>
        <strain evidence="1 2">PLK6-54</strain>
    </source>
</reference>
<name>A0ABS7QGG2_9ACTN</name>
<dbReference type="Proteomes" id="UP000778578">
    <property type="component" value="Unassembled WGS sequence"/>
</dbReference>
<protein>
    <recommendedName>
        <fullName evidence="3">Serine kinase</fullName>
    </recommendedName>
</protein>
<accession>A0ABS7QGG2</accession>
<evidence type="ECO:0000313" key="2">
    <source>
        <dbReference type="Proteomes" id="UP000778578"/>
    </source>
</evidence>
<organism evidence="1 2">
    <name type="scientific">Actinacidiphila acidipaludis</name>
    <dbReference type="NCBI Taxonomy" id="2873382"/>
    <lineage>
        <taxon>Bacteria</taxon>
        <taxon>Bacillati</taxon>
        <taxon>Actinomycetota</taxon>
        <taxon>Actinomycetes</taxon>
        <taxon>Kitasatosporales</taxon>
        <taxon>Streptomycetaceae</taxon>
        <taxon>Actinacidiphila</taxon>
    </lineage>
</organism>
<dbReference type="InterPro" id="IPR027417">
    <property type="entry name" value="P-loop_NTPase"/>
</dbReference>
<dbReference type="SUPFAM" id="SSF53795">
    <property type="entry name" value="PEP carboxykinase-like"/>
    <property type="match status" value="1"/>
</dbReference>
<evidence type="ECO:0008006" key="3">
    <source>
        <dbReference type="Google" id="ProtNLM"/>
    </source>
</evidence>
<sequence length="275" mass="30393">MPDAGGAAVVARFRDTTVEFRCPDPADTAHLRYYLSDHLVPEESTPELSVRLEAADGGSFTAALGTPATKRVWWRTPAEPWRLYEEWGMRARLPSPVPPFGLPPLRELVRIRHGAALAAPDGSGRALAITGASGAGKSVVLLHLMRRGWEFVSDDLLVMDRQDSRRLYCFGRPVGIRERSLPLLPWLDAALLADAPCLPTLWGRTWMVRAQRLGGCAPVDRSLRLAWRLHLTPGPRFTVRAEGPTTHATWDPQLHLEELLAVCRRPAAEGDDHAA</sequence>
<evidence type="ECO:0000313" key="1">
    <source>
        <dbReference type="EMBL" id="MBY8882033.1"/>
    </source>
</evidence>